<dbReference type="PANTHER" id="PTHR31069">
    <property type="entry name" value="OLEATE-ACTIVATED TRANSCRIPTION FACTOR 1-RELATED"/>
    <property type="match status" value="1"/>
</dbReference>
<evidence type="ECO:0000256" key="2">
    <source>
        <dbReference type="ARBA" id="ARBA00023125"/>
    </source>
</evidence>
<organism evidence="6 7">
    <name type="scientific">Elsinoe australis</name>
    <dbReference type="NCBI Taxonomy" id="40998"/>
    <lineage>
        <taxon>Eukaryota</taxon>
        <taxon>Fungi</taxon>
        <taxon>Dikarya</taxon>
        <taxon>Ascomycota</taxon>
        <taxon>Pezizomycotina</taxon>
        <taxon>Dothideomycetes</taxon>
        <taxon>Dothideomycetidae</taxon>
        <taxon>Myriangiales</taxon>
        <taxon>Elsinoaceae</taxon>
        <taxon>Elsinoe</taxon>
    </lineage>
</organism>
<evidence type="ECO:0000256" key="1">
    <source>
        <dbReference type="ARBA" id="ARBA00023015"/>
    </source>
</evidence>
<dbReference type="InterPro" id="IPR021858">
    <property type="entry name" value="Fun_TF"/>
</dbReference>
<dbReference type="Proteomes" id="UP000243723">
    <property type="component" value="Unassembled WGS sequence"/>
</dbReference>
<dbReference type="GO" id="GO:0003677">
    <property type="term" value="F:DNA binding"/>
    <property type="evidence" value="ECO:0007669"/>
    <property type="project" value="UniProtKB-KW"/>
</dbReference>
<comment type="caution">
    <text evidence="6">The sequence shown here is derived from an EMBL/GenBank/DDBJ whole genome shotgun (WGS) entry which is preliminary data.</text>
</comment>
<keyword evidence="3" id="KW-0804">Transcription</keyword>
<dbReference type="STRING" id="40998.A0A2P8A1K2"/>
<gene>
    <name evidence="6" type="ORF">B9Z65_3452</name>
</gene>
<dbReference type="Pfam" id="PF11951">
    <property type="entry name" value="Fungal_trans_2"/>
    <property type="match status" value="1"/>
</dbReference>
<evidence type="ECO:0000313" key="6">
    <source>
        <dbReference type="EMBL" id="PSK54333.1"/>
    </source>
</evidence>
<dbReference type="PANTHER" id="PTHR31069:SF25">
    <property type="entry name" value="TRANSCRIPTION FACTOR, PUTATIVE (EUROFUNG)-RELATED"/>
    <property type="match status" value="1"/>
</dbReference>
<keyword evidence="2" id="KW-0238">DNA-binding</keyword>
<dbReference type="EMBL" id="NHZQ01000083">
    <property type="protein sequence ID" value="PSK54333.1"/>
    <property type="molecule type" value="Genomic_DNA"/>
</dbReference>
<reference evidence="6 7" key="1">
    <citation type="submission" date="2017-05" db="EMBL/GenBank/DDBJ databases">
        <title>Draft genome sequence of Elsinoe australis.</title>
        <authorList>
            <person name="Cheng Q."/>
        </authorList>
    </citation>
    <scope>NUCLEOTIDE SEQUENCE [LARGE SCALE GENOMIC DNA]</scope>
    <source>
        <strain evidence="6 7">NL1</strain>
    </source>
</reference>
<dbReference type="OrthoDB" id="5089701at2759"/>
<keyword evidence="1" id="KW-0805">Transcription regulation</keyword>
<dbReference type="AlphaFoldDB" id="A0A2P8A1K2"/>
<proteinExistence type="predicted"/>
<protein>
    <submittedName>
        <fullName evidence="6">Midasin</fullName>
    </submittedName>
</protein>
<dbReference type="InterPro" id="IPR050675">
    <property type="entry name" value="OAF3"/>
</dbReference>
<feature type="region of interest" description="Disordered" evidence="5">
    <location>
        <begin position="51"/>
        <end position="70"/>
    </location>
</feature>
<keyword evidence="4" id="KW-0539">Nucleus</keyword>
<evidence type="ECO:0000256" key="4">
    <source>
        <dbReference type="ARBA" id="ARBA00023242"/>
    </source>
</evidence>
<keyword evidence="7" id="KW-1185">Reference proteome</keyword>
<name>A0A2P8A1K2_9PEZI</name>
<evidence type="ECO:0000256" key="3">
    <source>
        <dbReference type="ARBA" id="ARBA00023163"/>
    </source>
</evidence>
<evidence type="ECO:0000256" key="5">
    <source>
        <dbReference type="SAM" id="MobiDB-lite"/>
    </source>
</evidence>
<sequence length="655" mass="72608">MVTALSSSLTSGCVDATLLEIDNRGRDSSLADKQAHNVGPFGFFSITPAPASGTSPAQSARLPKDSSDQTSIAQHVIDVPTGESISDLDSVINLGNSLDWTDLFDIDLSFMDNDPGISAWDPFADLEFATDTLDARSATNHIDISHSASFGSSADNTGLLHDATSESYALQKAPHLLKHFKYNVISVYKPVPTDVTSPWELPLNAAVKTLADLTFMEDLNVTHASKANFFGILACSAYHESVSLSDPDASRGIAEYCSVRAKKEMQQSLVHETSGPNKAKYKDQLMAIFSLTAYATDTGNQNDSRCYIVDSEKLLRVRGLAKREVSRRARLLHHVYSWVRIVGESTFVLHEYTKPALVDKVNEIFRSHTHHKADDRTDRQTELDDFLRVQDPDFNSDVELDDLKDQEGGLRDIHLEDVRDDRNSLYMKIYGIPETWLSLISQTTRLANILDIIAANTGRCKSQVVASVQRKVDRLEHLICTFASRKPRSSTQGMTGPETDADSKEIKAVARSHMIDALNSALVIFYYRRVRKVHPLILQGHVRDVVESLGAFEQVIEQHHVMALRTPWPAFMAGCEALDSSAQRMLMGWLERSVAQSGVKAYVAAQDVMREVWKSRGGYDGDGGTARTGVSPGKRKAHSSWVDVSRNSTQWLMLY</sequence>
<accession>A0A2P8A1K2</accession>
<evidence type="ECO:0000313" key="7">
    <source>
        <dbReference type="Proteomes" id="UP000243723"/>
    </source>
</evidence>